<evidence type="ECO:0000313" key="1">
    <source>
        <dbReference type="EMBL" id="KAJ8635750.1"/>
    </source>
</evidence>
<reference evidence="1 2" key="1">
    <citation type="journal article" date="2022" name="Hortic Res">
        <title>A haplotype resolved chromosomal level avocado genome allows analysis of novel avocado genes.</title>
        <authorList>
            <person name="Nath O."/>
            <person name="Fletcher S.J."/>
            <person name="Hayward A."/>
            <person name="Shaw L.M."/>
            <person name="Masouleh A.K."/>
            <person name="Furtado A."/>
            <person name="Henry R.J."/>
            <person name="Mitter N."/>
        </authorList>
    </citation>
    <scope>NUCLEOTIDE SEQUENCE [LARGE SCALE GENOMIC DNA]</scope>
    <source>
        <strain evidence="2">cv. Hass</strain>
    </source>
</reference>
<comment type="caution">
    <text evidence="1">The sequence shown here is derived from an EMBL/GenBank/DDBJ whole genome shotgun (WGS) entry which is preliminary data.</text>
</comment>
<accession>A0ACC2LR07</accession>
<name>A0ACC2LR07_PERAE</name>
<keyword evidence="2" id="KW-1185">Reference proteome</keyword>
<protein>
    <submittedName>
        <fullName evidence="1">Uncharacterized protein</fullName>
    </submittedName>
</protein>
<dbReference type="EMBL" id="CM056811">
    <property type="protein sequence ID" value="KAJ8635750.1"/>
    <property type="molecule type" value="Genomic_DNA"/>
</dbReference>
<proteinExistence type="predicted"/>
<dbReference type="Proteomes" id="UP001234297">
    <property type="component" value="Chromosome 3"/>
</dbReference>
<sequence>MKPILSSTSEIETARSMQQDRSYSPRRTAFRIQNTHADKPLDVLYGELSRKIKESKQNQSSGSPRNSFSGQISTQQINSEIMMPILRCKNETTPLSFISRIKDKKLENIECPVRMPRGLDFDNVESTSDFGSLCEDRNPDYRYFSEILLASGLLDEDHDFRSVATQLHPSGHVINPNMFMVLEELEAGSTFKNLLQFKFNKEKLHRKLLFDTVNEILMRRLETEAGPWLQVNKLSGSTPIR</sequence>
<organism evidence="1 2">
    <name type="scientific">Persea americana</name>
    <name type="common">Avocado</name>
    <dbReference type="NCBI Taxonomy" id="3435"/>
    <lineage>
        <taxon>Eukaryota</taxon>
        <taxon>Viridiplantae</taxon>
        <taxon>Streptophyta</taxon>
        <taxon>Embryophyta</taxon>
        <taxon>Tracheophyta</taxon>
        <taxon>Spermatophyta</taxon>
        <taxon>Magnoliopsida</taxon>
        <taxon>Magnoliidae</taxon>
        <taxon>Laurales</taxon>
        <taxon>Lauraceae</taxon>
        <taxon>Persea</taxon>
    </lineage>
</organism>
<evidence type="ECO:0000313" key="2">
    <source>
        <dbReference type="Proteomes" id="UP001234297"/>
    </source>
</evidence>
<gene>
    <name evidence="1" type="ORF">MRB53_010017</name>
</gene>